<name>A0A164SEB2_9CRUS</name>
<dbReference type="OrthoDB" id="1607513at2759"/>
<organism evidence="2 3">
    <name type="scientific">Daphnia magna</name>
    <dbReference type="NCBI Taxonomy" id="35525"/>
    <lineage>
        <taxon>Eukaryota</taxon>
        <taxon>Metazoa</taxon>
        <taxon>Ecdysozoa</taxon>
        <taxon>Arthropoda</taxon>
        <taxon>Crustacea</taxon>
        <taxon>Branchiopoda</taxon>
        <taxon>Diplostraca</taxon>
        <taxon>Cladocera</taxon>
        <taxon>Anomopoda</taxon>
        <taxon>Daphniidae</taxon>
        <taxon>Daphnia</taxon>
    </lineage>
</organism>
<gene>
    <name evidence="2" type="ORF">APZ42_026213</name>
</gene>
<dbReference type="EMBL" id="LRGB01002060">
    <property type="protein sequence ID" value="KZS09543.1"/>
    <property type="molecule type" value="Genomic_DNA"/>
</dbReference>
<dbReference type="Pfam" id="PF05699">
    <property type="entry name" value="Dimer_Tnp_hAT"/>
    <property type="match status" value="1"/>
</dbReference>
<sequence length="223" mass="25726">MFKVLFSDENPSFAGVCNAMKNDLNHRFDFMIDETMDNFDCLYLLATELDPNYRLFVSGEAAVQNIVTRHINKTAKYLGLETSYYEDNEKVQEEEIERGTDGPRNLDAHKFKLLYVKTPISKIELELLHYIAMDLDAHVLWVEGICQKIDSLVFWTSQRNRFPYLSKLAFTLLALQASSAPSEREFSIAGWHCACRKNRTDKDNLAAKVFISCNKDILRPLLL</sequence>
<proteinExistence type="predicted"/>
<protein>
    <recommendedName>
        <fullName evidence="1">HAT C-terminal dimerisation domain-containing protein</fullName>
    </recommendedName>
</protein>
<dbReference type="AlphaFoldDB" id="A0A164SEB2"/>
<comment type="caution">
    <text evidence="2">The sequence shown here is derived from an EMBL/GenBank/DDBJ whole genome shotgun (WGS) entry which is preliminary data.</text>
</comment>
<keyword evidence="3" id="KW-1185">Reference proteome</keyword>
<feature type="domain" description="HAT C-terminal dimerisation" evidence="1">
    <location>
        <begin position="144"/>
        <end position="211"/>
    </location>
</feature>
<dbReference type="InterPro" id="IPR012337">
    <property type="entry name" value="RNaseH-like_sf"/>
</dbReference>
<dbReference type="Proteomes" id="UP000076858">
    <property type="component" value="Unassembled WGS sequence"/>
</dbReference>
<evidence type="ECO:0000259" key="1">
    <source>
        <dbReference type="Pfam" id="PF05699"/>
    </source>
</evidence>
<dbReference type="GO" id="GO:0046983">
    <property type="term" value="F:protein dimerization activity"/>
    <property type="evidence" value="ECO:0007669"/>
    <property type="project" value="InterPro"/>
</dbReference>
<dbReference type="SUPFAM" id="SSF53098">
    <property type="entry name" value="Ribonuclease H-like"/>
    <property type="match status" value="1"/>
</dbReference>
<evidence type="ECO:0000313" key="3">
    <source>
        <dbReference type="Proteomes" id="UP000076858"/>
    </source>
</evidence>
<accession>A0A164SEB2</accession>
<reference evidence="2 3" key="1">
    <citation type="submission" date="2016-03" db="EMBL/GenBank/DDBJ databases">
        <title>EvidentialGene: Evidence-directed Construction of Genes on Genomes.</title>
        <authorList>
            <person name="Gilbert D.G."/>
            <person name="Choi J.-H."/>
            <person name="Mockaitis K."/>
            <person name="Colbourne J."/>
            <person name="Pfrender M."/>
        </authorList>
    </citation>
    <scope>NUCLEOTIDE SEQUENCE [LARGE SCALE GENOMIC DNA]</scope>
    <source>
        <strain evidence="2 3">Xinb3</strain>
        <tissue evidence="2">Complete organism</tissue>
    </source>
</reference>
<evidence type="ECO:0000313" key="2">
    <source>
        <dbReference type="EMBL" id="KZS09543.1"/>
    </source>
</evidence>
<dbReference type="InterPro" id="IPR008906">
    <property type="entry name" value="HATC_C_dom"/>
</dbReference>